<dbReference type="Gene3D" id="2.60.40.3800">
    <property type="match status" value="1"/>
</dbReference>
<dbReference type="EMBL" id="DTLI01000105">
    <property type="protein sequence ID" value="HHS52032.1"/>
    <property type="molecule type" value="Genomic_DNA"/>
</dbReference>
<feature type="domain" description="Gingipain propeptide" evidence="3">
    <location>
        <begin position="52"/>
        <end position="164"/>
    </location>
</feature>
<sequence length="818" mass="93325">MRRVTYLLTIILLIALPGFAFRLQHYGNQFSFYTRLGFHKIRAPDFFLRGIPGHPELPVKYLHYIIPPNMKADSISITIKQMSQIWGSYYLYPAQPDVPLCSIPPWVPPDSIIYNSDSLYPNKFVEIVNCGIFDGARLVTIAVYPLQYRPRSRRVFLVSNITFEFRLSPDNIPRRAQIRGINAQRTYDAILSAVVENDEEIPLYYQSPTLVPDAPPPQPLTPATYTIITNDAISGMMEAFQPFADWLTDKGIPAVVYPLSLALNFPGEDDAEKLRNFIIDAYTNYGTVWVLLGGDGFFLPAPPGLPSYIVPFRKGWARDDCDQDTFTPPSDLYFSDMNGKWDYDGDRRYGEPTHDRVDIYPEVFVGRILTRNPAETQNWVEKILDYERYGSSDLSLFRQTTWIYDSLRSNLYPWPQTRARFPNYFTHYNFDAVGANIAVRALNCGTGLYQIYCHGSSTVIATRGRPEWWKVHSFWDEYRNEQHDGLNWLDNFWRYYVVYSIGCYNAAYDDFRFGNNPGDNIITDTTIADAFTDSYAGKGAVAFLGNTRYGYYDASRYLHDMFCQLLFASTGSPQAGVYSLGAAEGWSKAYYNGSYVRHSHNLFGSPENEPWINKPGTLIVEHPTYIPVGQTVQFTVRVSTENGPLPSVRVCLHKNDVLPHEIYEIGWTDESGQVTFEVFASTEGVLKVTCFRPRAVQEQVVPNYDQYLPSQTICRVGIDVGGEQAEKSELPKELSLTLHSSISASNNLKLSYGIPKDSRIKLVLYDRLGRLLTILKDEKTKAGNYTDVFNLNRLSYGIYWLVLKSSNETRTKKLVIVR</sequence>
<dbReference type="Pfam" id="PF08126">
    <property type="entry name" value="Propeptide_C25"/>
    <property type="match status" value="1"/>
</dbReference>
<feature type="domain" description="Gingipain" evidence="2">
    <location>
        <begin position="225"/>
        <end position="606"/>
    </location>
</feature>
<name>A0A7C6A8X7_UNCW3</name>
<dbReference type="Pfam" id="PF18962">
    <property type="entry name" value="Por_Secre_tail"/>
    <property type="match status" value="1"/>
</dbReference>
<dbReference type="GO" id="GO:0004197">
    <property type="term" value="F:cysteine-type endopeptidase activity"/>
    <property type="evidence" value="ECO:0007669"/>
    <property type="project" value="InterPro"/>
</dbReference>
<keyword evidence="1" id="KW-0732">Signal</keyword>
<gene>
    <name evidence="5" type="ORF">ENW73_04080</name>
</gene>
<evidence type="ECO:0000256" key="1">
    <source>
        <dbReference type="ARBA" id="ARBA00022729"/>
    </source>
</evidence>
<dbReference type="SUPFAM" id="SSF52129">
    <property type="entry name" value="Caspase-like"/>
    <property type="match status" value="1"/>
</dbReference>
<protein>
    <submittedName>
        <fullName evidence="5">T9SS type A sorting domain-containing protein</fullName>
    </submittedName>
</protein>
<comment type="caution">
    <text evidence="5">The sequence shown here is derived from an EMBL/GenBank/DDBJ whole genome shotgun (WGS) entry which is preliminary data.</text>
</comment>
<accession>A0A7C6A8X7</accession>
<evidence type="ECO:0000259" key="2">
    <source>
        <dbReference type="Pfam" id="PF01364"/>
    </source>
</evidence>
<dbReference type="InterPro" id="IPR026444">
    <property type="entry name" value="Secre_tail"/>
</dbReference>
<dbReference type="InterPro" id="IPR012600">
    <property type="entry name" value="Propeptide_C25"/>
</dbReference>
<reference evidence="5" key="1">
    <citation type="journal article" date="2020" name="mSystems">
        <title>Genome- and Community-Level Interaction Insights into Carbon Utilization and Element Cycling Functions of Hydrothermarchaeota in Hydrothermal Sediment.</title>
        <authorList>
            <person name="Zhou Z."/>
            <person name="Liu Y."/>
            <person name="Xu W."/>
            <person name="Pan J."/>
            <person name="Luo Z.H."/>
            <person name="Li M."/>
        </authorList>
    </citation>
    <scope>NUCLEOTIDE SEQUENCE [LARGE SCALE GENOMIC DNA]</scope>
    <source>
        <strain evidence="5">SpSt-876</strain>
    </source>
</reference>
<organism evidence="5">
    <name type="scientific">candidate division WOR-3 bacterium</name>
    <dbReference type="NCBI Taxonomy" id="2052148"/>
    <lineage>
        <taxon>Bacteria</taxon>
        <taxon>Bacteria division WOR-3</taxon>
    </lineage>
</organism>
<dbReference type="InterPro" id="IPR038490">
    <property type="entry name" value="Gingipain_propep_sf"/>
</dbReference>
<feature type="domain" description="Secretion system C-terminal sorting" evidence="4">
    <location>
        <begin position="746"/>
        <end position="816"/>
    </location>
</feature>
<evidence type="ECO:0000313" key="5">
    <source>
        <dbReference type="EMBL" id="HHS52032.1"/>
    </source>
</evidence>
<evidence type="ECO:0000259" key="4">
    <source>
        <dbReference type="Pfam" id="PF18962"/>
    </source>
</evidence>
<dbReference type="Pfam" id="PF01364">
    <property type="entry name" value="Peptidase_C25"/>
    <property type="match status" value="1"/>
</dbReference>
<dbReference type="InterPro" id="IPR029031">
    <property type="entry name" value="Gingipain_N_sf"/>
</dbReference>
<dbReference type="InterPro" id="IPR001769">
    <property type="entry name" value="Gingipain"/>
</dbReference>
<dbReference type="InterPro" id="IPR029030">
    <property type="entry name" value="Caspase-like_dom_sf"/>
</dbReference>
<dbReference type="GO" id="GO:0006508">
    <property type="term" value="P:proteolysis"/>
    <property type="evidence" value="ECO:0007669"/>
    <property type="project" value="InterPro"/>
</dbReference>
<dbReference type="Gene3D" id="3.40.50.10390">
    <property type="entry name" value="Gingipain r, domain 1"/>
    <property type="match status" value="1"/>
</dbReference>
<proteinExistence type="predicted"/>
<evidence type="ECO:0000259" key="3">
    <source>
        <dbReference type="Pfam" id="PF08126"/>
    </source>
</evidence>
<dbReference type="Gene3D" id="3.40.50.1460">
    <property type="match status" value="1"/>
</dbReference>
<dbReference type="NCBIfam" id="TIGR04183">
    <property type="entry name" value="Por_Secre_tail"/>
    <property type="match status" value="1"/>
</dbReference>
<dbReference type="AlphaFoldDB" id="A0A7C6A8X7"/>